<gene>
    <name evidence="1" type="ORF">SBF1_8980002</name>
</gene>
<dbReference type="Proteomes" id="UP000238916">
    <property type="component" value="Unassembled WGS sequence"/>
</dbReference>
<proteinExistence type="predicted"/>
<evidence type="ECO:0000313" key="2">
    <source>
        <dbReference type="Proteomes" id="UP000238916"/>
    </source>
</evidence>
<evidence type="ECO:0000313" key="1">
    <source>
        <dbReference type="EMBL" id="SPF56239.1"/>
    </source>
</evidence>
<organism evidence="1 2">
    <name type="scientific">Candidatus Desulfosporosinus infrequens</name>
    <dbReference type="NCBI Taxonomy" id="2043169"/>
    <lineage>
        <taxon>Bacteria</taxon>
        <taxon>Bacillati</taxon>
        <taxon>Bacillota</taxon>
        <taxon>Clostridia</taxon>
        <taxon>Eubacteriales</taxon>
        <taxon>Desulfitobacteriaceae</taxon>
        <taxon>Desulfosporosinus</taxon>
    </lineage>
</organism>
<name>A0A2U3LWM0_9FIRM</name>
<accession>A0A2U3LWM0</accession>
<dbReference type="EMBL" id="OMOF01000887">
    <property type="protein sequence ID" value="SPF56239.1"/>
    <property type="molecule type" value="Genomic_DNA"/>
</dbReference>
<protein>
    <submittedName>
        <fullName evidence="1">Uncharacterized protein</fullName>
    </submittedName>
</protein>
<reference evidence="2" key="1">
    <citation type="submission" date="2018-02" db="EMBL/GenBank/DDBJ databases">
        <authorList>
            <person name="Hausmann B."/>
        </authorList>
    </citation>
    <scope>NUCLEOTIDE SEQUENCE [LARGE SCALE GENOMIC DNA]</scope>
    <source>
        <strain evidence="2">Peat soil MAG SbF1</strain>
    </source>
</reference>
<dbReference type="AlphaFoldDB" id="A0A2U3LWM0"/>
<sequence>MNQLIKELQEVIDKKADNHELKQELSTLVKMLKIGFEKKTNGMEKIPKLFSSNDTKKITKFYDNLANNINGLKVAGSFDQFNEYLKITYGITINFSSEDAPKNSYIKTPKKQKKFYDLYSSYFLDDVPKNPSDAIKRIFNSLDKLNKEYSNESDGVKESLKAIIEKQNEHSPTTVKIIDKLLTNSRLKSVPLEDIANDAENSLMQQQQGIDIILKQSESGE</sequence>